<dbReference type="AlphaFoldDB" id="A0A2I2KQC3"/>
<gene>
    <name evidence="1" type="ORF">FRACA_2050006</name>
</gene>
<sequence>MNGCPYATLRPAGALPIMLTFARAGQIELFAPIPGPAS</sequence>
<keyword evidence="2" id="KW-1185">Reference proteome</keyword>
<proteinExistence type="predicted"/>
<dbReference type="EMBL" id="FZMO01000119">
    <property type="protein sequence ID" value="SNQ47868.1"/>
    <property type="molecule type" value="Genomic_DNA"/>
</dbReference>
<name>A0A2I2KQC3_9ACTN</name>
<organism evidence="1 2">
    <name type="scientific">Frankia canadensis</name>
    <dbReference type="NCBI Taxonomy" id="1836972"/>
    <lineage>
        <taxon>Bacteria</taxon>
        <taxon>Bacillati</taxon>
        <taxon>Actinomycetota</taxon>
        <taxon>Actinomycetes</taxon>
        <taxon>Frankiales</taxon>
        <taxon>Frankiaceae</taxon>
        <taxon>Frankia</taxon>
    </lineage>
</organism>
<dbReference type="Proteomes" id="UP000234331">
    <property type="component" value="Unassembled WGS sequence"/>
</dbReference>
<protein>
    <submittedName>
        <fullName evidence="1">Uncharacterized protein</fullName>
    </submittedName>
</protein>
<evidence type="ECO:0000313" key="1">
    <source>
        <dbReference type="EMBL" id="SNQ47868.1"/>
    </source>
</evidence>
<evidence type="ECO:0000313" key="2">
    <source>
        <dbReference type="Proteomes" id="UP000234331"/>
    </source>
</evidence>
<reference evidence="1 2" key="1">
    <citation type="submission" date="2017-06" db="EMBL/GenBank/DDBJ databases">
        <authorList>
            <person name="Kim H.J."/>
            <person name="Triplett B.A."/>
        </authorList>
    </citation>
    <scope>NUCLEOTIDE SEQUENCE [LARGE SCALE GENOMIC DNA]</scope>
    <source>
        <strain evidence="1">FRACA_ARgP5</strain>
    </source>
</reference>
<accession>A0A2I2KQC3</accession>